<accession>A0ABY8S653</accession>
<proteinExistence type="predicted"/>
<name>A0ABY8S653_9GAMM</name>
<sequence length="212" mass="24717">MSKEHEAFNIFFTERHGEMPLDTTSEEFANKSYLRHEMLKAWQTKSDVLETQITQLKAKLAESERGISNEYDEKEYYQGLCDKFVQYTADLFQKDFGEHSNANCPYRNALDELNAIVHHETFGKLHSGKAVLFPTEITPELDEILGMQCFVFIRPAQIYRHIGIDIPPKAEKEQAFFMFKLLHLALVHGEKCFDVFEDEINAMIKSIREKDQ</sequence>
<protein>
    <submittedName>
        <fullName evidence="2">Uncharacterized protein</fullName>
    </submittedName>
</protein>
<dbReference type="Proteomes" id="UP001229836">
    <property type="component" value="Chromosome"/>
</dbReference>
<keyword evidence="3" id="KW-1185">Reference proteome</keyword>
<evidence type="ECO:0000313" key="2">
    <source>
        <dbReference type="EMBL" id="WHP05759.1"/>
    </source>
</evidence>
<evidence type="ECO:0000256" key="1">
    <source>
        <dbReference type="SAM" id="Coils"/>
    </source>
</evidence>
<feature type="coiled-coil region" evidence="1">
    <location>
        <begin position="39"/>
        <end position="66"/>
    </location>
</feature>
<reference evidence="2 3" key="1">
    <citation type="submission" date="2023-05" db="EMBL/GenBank/DDBJ databases">
        <title>The complete genome of Acinetobacter sp. nov KCTC 92772.</title>
        <authorList>
            <person name="Zhou G."/>
        </authorList>
    </citation>
    <scope>NUCLEOTIDE SEQUENCE [LARGE SCALE GENOMIC DNA]</scope>
    <source>
        <strain evidence="2 3">KCTC 92772</strain>
    </source>
</reference>
<dbReference type="RefSeq" id="WP_283267289.1">
    <property type="nucleotide sequence ID" value="NZ_CP125669.1"/>
</dbReference>
<dbReference type="EMBL" id="CP125669">
    <property type="protein sequence ID" value="WHP05759.1"/>
    <property type="molecule type" value="Genomic_DNA"/>
</dbReference>
<organism evidence="2 3">
    <name type="scientific">Acinetobacter corruptisaponis</name>
    <dbReference type="NCBI Taxonomy" id="3045147"/>
    <lineage>
        <taxon>Bacteria</taxon>
        <taxon>Pseudomonadati</taxon>
        <taxon>Pseudomonadota</taxon>
        <taxon>Gammaproteobacteria</taxon>
        <taxon>Moraxellales</taxon>
        <taxon>Moraxellaceae</taxon>
        <taxon>Acinetobacter</taxon>
    </lineage>
</organism>
<gene>
    <name evidence="2" type="ORF">QLH32_17425</name>
</gene>
<evidence type="ECO:0000313" key="3">
    <source>
        <dbReference type="Proteomes" id="UP001229836"/>
    </source>
</evidence>
<keyword evidence="1" id="KW-0175">Coiled coil</keyword>